<dbReference type="PANTHER" id="PTHR13361:SF1">
    <property type="entry name" value="WW DOMAIN-BINDING PROTEIN 11"/>
    <property type="match status" value="1"/>
</dbReference>
<feature type="compositionally biased region" description="Low complexity" evidence="1">
    <location>
        <begin position="180"/>
        <end position="201"/>
    </location>
</feature>
<feature type="compositionally biased region" description="Gly residues" evidence="1">
    <location>
        <begin position="549"/>
        <end position="565"/>
    </location>
</feature>
<protein>
    <submittedName>
        <fullName evidence="2">Uncharacterized protein</fullName>
    </submittedName>
</protein>
<feature type="region of interest" description="Disordered" evidence="1">
    <location>
        <begin position="339"/>
        <end position="359"/>
    </location>
</feature>
<organism evidence="2 3">
    <name type="scientific">Gonapodya prolifera (strain JEL478)</name>
    <name type="common">Monoblepharis prolifera</name>
    <dbReference type="NCBI Taxonomy" id="1344416"/>
    <lineage>
        <taxon>Eukaryota</taxon>
        <taxon>Fungi</taxon>
        <taxon>Fungi incertae sedis</taxon>
        <taxon>Chytridiomycota</taxon>
        <taxon>Chytridiomycota incertae sedis</taxon>
        <taxon>Monoblepharidomycetes</taxon>
        <taxon>Monoblepharidales</taxon>
        <taxon>Gonapodyaceae</taxon>
        <taxon>Gonapodya</taxon>
    </lineage>
</organism>
<dbReference type="InterPro" id="IPR013083">
    <property type="entry name" value="Znf_RING/FYVE/PHD"/>
</dbReference>
<dbReference type="STRING" id="1344416.A0A139AF81"/>
<reference evidence="2 3" key="1">
    <citation type="journal article" date="2015" name="Genome Biol. Evol.">
        <title>Phylogenomic analyses indicate that early fungi evolved digesting cell walls of algal ancestors of land plants.</title>
        <authorList>
            <person name="Chang Y."/>
            <person name="Wang S."/>
            <person name="Sekimoto S."/>
            <person name="Aerts A.L."/>
            <person name="Choi C."/>
            <person name="Clum A."/>
            <person name="LaButti K.M."/>
            <person name="Lindquist E.A."/>
            <person name="Yee Ngan C."/>
            <person name="Ohm R.A."/>
            <person name="Salamov A.A."/>
            <person name="Grigoriev I.V."/>
            <person name="Spatafora J.W."/>
            <person name="Berbee M.L."/>
        </authorList>
    </citation>
    <scope>NUCLEOTIDE SEQUENCE [LARGE SCALE GENOMIC DNA]</scope>
    <source>
        <strain evidence="2 3">JEL478</strain>
    </source>
</reference>
<evidence type="ECO:0000256" key="1">
    <source>
        <dbReference type="SAM" id="MobiDB-lite"/>
    </source>
</evidence>
<proteinExistence type="predicted"/>
<evidence type="ECO:0000313" key="2">
    <source>
        <dbReference type="EMBL" id="KXS15085.1"/>
    </source>
</evidence>
<dbReference type="Gene3D" id="3.30.40.10">
    <property type="entry name" value="Zinc/RING finger domain, C3HC4 (zinc finger)"/>
    <property type="match status" value="1"/>
</dbReference>
<feature type="compositionally biased region" description="Pro residues" evidence="1">
    <location>
        <begin position="76"/>
        <end position="98"/>
    </location>
</feature>
<feature type="region of interest" description="Disordered" evidence="1">
    <location>
        <begin position="1"/>
        <end position="213"/>
    </location>
</feature>
<feature type="compositionally biased region" description="Low complexity" evidence="1">
    <location>
        <begin position="62"/>
        <end position="73"/>
    </location>
</feature>
<feature type="region of interest" description="Disordered" evidence="1">
    <location>
        <begin position="381"/>
        <end position="416"/>
    </location>
</feature>
<feature type="compositionally biased region" description="Low complexity" evidence="1">
    <location>
        <begin position="128"/>
        <end position="143"/>
    </location>
</feature>
<gene>
    <name evidence="2" type="ORF">M427DRAFT_145667</name>
</gene>
<feature type="compositionally biased region" description="Low complexity" evidence="1">
    <location>
        <begin position="468"/>
        <end position="484"/>
    </location>
</feature>
<keyword evidence="3" id="KW-1185">Reference proteome</keyword>
<feature type="region of interest" description="Disordered" evidence="1">
    <location>
        <begin position="534"/>
        <end position="609"/>
    </location>
</feature>
<name>A0A139AF81_GONPJ</name>
<feature type="compositionally biased region" description="Polar residues" evidence="1">
    <location>
        <begin position="1"/>
        <end position="10"/>
    </location>
</feature>
<evidence type="ECO:0000313" key="3">
    <source>
        <dbReference type="Proteomes" id="UP000070544"/>
    </source>
</evidence>
<dbReference type="PANTHER" id="PTHR13361">
    <property type="entry name" value="WW DOMAIN-BINDING PROTEIN 11"/>
    <property type="match status" value="1"/>
</dbReference>
<feature type="region of interest" description="Disordered" evidence="1">
    <location>
        <begin position="234"/>
        <end position="294"/>
    </location>
</feature>
<dbReference type="EMBL" id="KQ965764">
    <property type="protein sequence ID" value="KXS15085.1"/>
    <property type="molecule type" value="Genomic_DNA"/>
</dbReference>
<dbReference type="GO" id="GO:0005681">
    <property type="term" value="C:spliceosomal complex"/>
    <property type="evidence" value="ECO:0007669"/>
    <property type="project" value="TreeGrafter"/>
</dbReference>
<accession>A0A139AF81</accession>
<feature type="compositionally biased region" description="Gly residues" evidence="1">
    <location>
        <begin position="579"/>
        <end position="588"/>
    </location>
</feature>
<dbReference type="Proteomes" id="UP000070544">
    <property type="component" value="Unassembled WGS sequence"/>
</dbReference>
<sequence length="1320" mass="139298">MQESPPQSLEGQPPRVASPAPNGGVAVEPLTAPAPAPPSIEAQVRGTSTSPLQRTVGAYVASTNSTQQPSSSPHPRLAPVPLSQPPQPAQPGPRPPRPQAHLQQRRPLQGLTPRPPQGMAARPPQAVGARPPQAIAARPPQGIVARPSTQPPEPSTTMAVPLRTISLATNPGAGAPAIRPNTNQQQQSQPNTTVPAAAAAASGPEPVPIRSNCVPNPSPSIAIPSTVATAATVPNVQRPFTSGGTLGRGNVSAMTRPPPVPSQVGSTPSGRPPQTHGVGGQTDTQGPSASCPDLIVNSNPTIAARTAALGASVAAGMASASGGQMQPSSHRRVTLVRPNAAGTRSESGQGHTGDKPTAPGTLAVIEEASTMLQKLGQYRPLLQAGRPPPPLPNEGPISSAGRPPSGPPTSTPSVPQISPAQRLATILPGVPARLSTESSPGGPAQPTPTPTPRPLARPSSVPQRHVRAVPAAPAASTGGSVAPARPTSWRPSADLAAAPLRLGATQPVPSGGQAAAPIPITTVHSSPALRAQSIVTSLGPPGGPMLLTTGGGGAAGQNGRGGGPGHYLVVPLTPAVGATAGGHAGGGQPPTRNSPAIAPNQPGTPQPDLEPLLEMQALIGKSGISVGWPGKVGVGGPGGVHGGRQVALGAVTDDDVVRTIGDCEKMVESRLVFFPMIFIPFIDLIRHVAIHFLHSGHSALRGTTRICDKLAKHPTLLDAQATELLSQTRKAVLEAAEISPPPPPPPPPDPELFLVTKRSLAQTLLPPHTPNTTSNSVNLHFETPQNMEIQGKSTVMLWSFRSAERRGTELASDDIKATSYVEWHEGCKVWCNGKRVPVEKRIRHTGTEGFQQAFVENFRDRPADIGPFLKPPGETNLVHVTWDDAYQYPKEKMFHLEARWEQLWRTEEIAKHAEERTLELGDEIARLTNHLTPFQDPDGDIEMVDNNLEHVTLIDRWSGMRIVRPALGVGCGHIQKPFDLDTYLYMNRRSPTAVEPKWRCPYLECSRTTTVSNLRLSKFFVRLLAELPADATEVTLSVHRDGIRWEIPNSNATSIHIVDDDGPSNTIEEVATSGVISAAADHPISALVGVQNILVTKPINLKVAGVAHAEEGDGARKDAEIEQHDVPMVETERIATRQGDSNKGPEFLSVDHSGNGFDAMDTFVASAEAQIAQTMLENHAVPLDTREAVPNAITSINSSPEAHLGNVDSASPSVLTGSLSSFGNQRLYPEAMRMAGASNSEKEPGPPRKKARKLEFKLPEGIDRCSNLNEIMTLLTGQAESTLPPLPLPPNPRVWMQHIMAPLQEKWLKEKKESKYDWLW</sequence>
<feature type="compositionally biased region" description="Polar residues" evidence="1">
    <location>
        <begin position="234"/>
        <end position="243"/>
    </location>
</feature>
<feature type="compositionally biased region" description="Pro residues" evidence="1">
    <location>
        <begin position="443"/>
        <end position="455"/>
    </location>
</feature>
<dbReference type="OrthoDB" id="27975at2759"/>
<feature type="region of interest" description="Disordered" evidence="1">
    <location>
        <begin position="432"/>
        <end position="490"/>
    </location>
</feature>